<keyword evidence="8" id="KW-0807">Transducer</keyword>
<keyword evidence="6" id="KW-0675">Receptor</keyword>
<proteinExistence type="predicted"/>
<dbReference type="InterPro" id="IPR028082">
    <property type="entry name" value="Peripla_BP_I"/>
</dbReference>
<dbReference type="Gene3D" id="3.40.50.2300">
    <property type="match status" value="2"/>
</dbReference>
<feature type="transmembrane region" description="Helical" evidence="9">
    <location>
        <begin position="306"/>
        <end position="324"/>
    </location>
</feature>
<dbReference type="PANTHER" id="PTHR10519:SF20">
    <property type="entry name" value="G-PROTEIN COUPLED RECEPTOR 156-RELATED"/>
    <property type="match status" value="1"/>
</dbReference>
<dbReference type="GO" id="GO:0038039">
    <property type="term" value="C:G protein-coupled receptor heterodimeric complex"/>
    <property type="evidence" value="ECO:0007669"/>
    <property type="project" value="TreeGrafter"/>
</dbReference>
<dbReference type="EnsemblMetazoa" id="XM_019995307.1">
    <property type="protein sequence ID" value="XP_019850866.1"/>
    <property type="gene ID" value="LOC109581298"/>
</dbReference>
<dbReference type="PANTHER" id="PTHR10519">
    <property type="entry name" value="GABA-B RECEPTOR"/>
    <property type="match status" value="1"/>
</dbReference>
<feature type="transmembrane region" description="Helical" evidence="9">
    <location>
        <begin position="167"/>
        <end position="187"/>
    </location>
</feature>
<reference evidence="12" key="1">
    <citation type="journal article" date="2010" name="Nature">
        <title>The Amphimedon queenslandica genome and the evolution of animal complexity.</title>
        <authorList>
            <person name="Srivastava M."/>
            <person name="Simakov O."/>
            <person name="Chapman J."/>
            <person name="Fahey B."/>
            <person name="Gauthier M.E."/>
            <person name="Mitros T."/>
            <person name="Richards G.S."/>
            <person name="Conaco C."/>
            <person name="Dacre M."/>
            <person name="Hellsten U."/>
            <person name="Larroux C."/>
            <person name="Putnam N.H."/>
            <person name="Stanke M."/>
            <person name="Adamska M."/>
            <person name="Darling A."/>
            <person name="Degnan S.M."/>
            <person name="Oakley T.H."/>
            <person name="Plachetzki D.C."/>
            <person name="Zhai Y."/>
            <person name="Adamski M."/>
            <person name="Calcino A."/>
            <person name="Cummins S.F."/>
            <person name="Goodstein D.M."/>
            <person name="Harris C."/>
            <person name="Jackson D.J."/>
            <person name="Leys S.P."/>
            <person name="Shu S."/>
            <person name="Woodcroft B.J."/>
            <person name="Vervoort M."/>
            <person name="Kosik K.S."/>
            <person name="Manning G."/>
            <person name="Degnan B.M."/>
            <person name="Rokhsar D.S."/>
        </authorList>
    </citation>
    <scope>NUCLEOTIDE SEQUENCE [LARGE SCALE GENOMIC DNA]</scope>
</reference>
<feature type="transmembrane region" description="Helical" evidence="9">
    <location>
        <begin position="132"/>
        <end position="155"/>
    </location>
</feature>
<evidence type="ECO:0000256" key="7">
    <source>
        <dbReference type="ARBA" id="ARBA00023180"/>
    </source>
</evidence>
<evidence type="ECO:0000256" key="3">
    <source>
        <dbReference type="ARBA" id="ARBA00022989"/>
    </source>
</evidence>
<evidence type="ECO:0000313" key="11">
    <source>
        <dbReference type="EnsemblMetazoa" id="XP_019850866.1"/>
    </source>
</evidence>
<dbReference type="InterPro" id="IPR017978">
    <property type="entry name" value="GPCR_3_C"/>
</dbReference>
<organism evidence="11 12">
    <name type="scientific">Amphimedon queenslandica</name>
    <name type="common">Sponge</name>
    <dbReference type="NCBI Taxonomy" id="400682"/>
    <lineage>
        <taxon>Eukaryota</taxon>
        <taxon>Metazoa</taxon>
        <taxon>Porifera</taxon>
        <taxon>Demospongiae</taxon>
        <taxon>Heteroscleromorpha</taxon>
        <taxon>Haplosclerida</taxon>
        <taxon>Niphatidae</taxon>
        <taxon>Amphimedon</taxon>
    </lineage>
</organism>
<dbReference type="InterPro" id="IPR002455">
    <property type="entry name" value="GPCR3_GABA-B"/>
</dbReference>
<keyword evidence="5 9" id="KW-0472">Membrane</keyword>
<dbReference type="Pfam" id="PF00003">
    <property type="entry name" value="7tm_3"/>
    <property type="match status" value="1"/>
</dbReference>
<protein>
    <recommendedName>
        <fullName evidence="10">G-protein coupled receptors family 3 profile domain-containing protein</fullName>
    </recommendedName>
</protein>
<dbReference type="GO" id="GO:0004965">
    <property type="term" value="F:G protein-coupled GABA receptor activity"/>
    <property type="evidence" value="ECO:0007669"/>
    <property type="project" value="InterPro"/>
</dbReference>
<sequence>MHSLAHDVGDVLYAGLLYDQVWALALAINNAIELYNISMEDYSYDQYEVTDKIEESLSQVSFRGATGHIMFSRRREVSTPINIYQVNSYASEPHVPIGYYDSYHKTINITTNNLPTDEISTVVISIPSDVAIGLYVAVLSVAIIVTIILICLLYHRSKPPVKATSPFVSLLIFLGCYLALLNDLMRITYASFPHVISDILFVVFCNVSLPIFFNGCTFIFFTLLIKLMRVRKIFYNKKLSKYLSPFWSNKVIAMVVIMMTVFPNLVILSWMILDPYRKKSIITNNTDGPLLYNEKVNICKSSRLEFLFIFIFLYLFIIFVITIITSSRTRKIKHKDFKDTKKVNAFIYLYVLTFTFMACLIAFFDLMDMPIIAHYFAISFSLIIVCECVFILFLPKLISLLFNNEQSDVVNFL</sequence>
<evidence type="ECO:0000259" key="10">
    <source>
        <dbReference type="PROSITE" id="PS50259"/>
    </source>
</evidence>
<keyword evidence="3 9" id="KW-1133">Transmembrane helix</keyword>
<keyword evidence="2 9" id="KW-0812">Transmembrane</keyword>
<accession>A0AAN0J2B9</accession>
<feature type="domain" description="G-protein coupled receptors family 3 profile" evidence="10">
    <location>
        <begin position="130"/>
        <end position="407"/>
    </location>
</feature>
<dbReference type="GO" id="GO:0007214">
    <property type="term" value="P:gamma-aminobutyric acid signaling pathway"/>
    <property type="evidence" value="ECO:0007669"/>
    <property type="project" value="TreeGrafter"/>
</dbReference>
<dbReference type="InterPro" id="IPR001828">
    <property type="entry name" value="ANF_lig-bd_rcpt"/>
</dbReference>
<feature type="transmembrane region" description="Helical" evidence="9">
    <location>
        <begin position="246"/>
        <end position="273"/>
    </location>
</feature>
<evidence type="ECO:0000313" key="12">
    <source>
        <dbReference type="Proteomes" id="UP000007879"/>
    </source>
</evidence>
<keyword evidence="4" id="KW-0297">G-protein coupled receptor</keyword>
<evidence type="ECO:0000256" key="5">
    <source>
        <dbReference type="ARBA" id="ARBA00023136"/>
    </source>
</evidence>
<feature type="transmembrane region" description="Helical" evidence="9">
    <location>
        <begin position="199"/>
        <end position="225"/>
    </location>
</feature>
<name>A0AAN0J2B9_AMPQE</name>
<dbReference type="SUPFAM" id="SSF53822">
    <property type="entry name" value="Periplasmic binding protein-like I"/>
    <property type="match status" value="1"/>
</dbReference>
<dbReference type="KEGG" id="aqu:109581298"/>
<dbReference type="RefSeq" id="XP_019850866.1">
    <property type="nucleotide sequence ID" value="XM_019995307.1"/>
</dbReference>
<evidence type="ECO:0000256" key="2">
    <source>
        <dbReference type="ARBA" id="ARBA00022692"/>
    </source>
</evidence>
<feature type="transmembrane region" description="Helical" evidence="9">
    <location>
        <begin position="345"/>
        <end position="366"/>
    </location>
</feature>
<evidence type="ECO:0000256" key="8">
    <source>
        <dbReference type="ARBA" id="ARBA00023224"/>
    </source>
</evidence>
<evidence type="ECO:0000256" key="9">
    <source>
        <dbReference type="SAM" id="Phobius"/>
    </source>
</evidence>
<evidence type="ECO:0000256" key="4">
    <source>
        <dbReference type="ARBA" id="ARBA00023040"/>
    </source>
</evidence>
<dbReference type="GeneID" id="109581298"/>
<dbReference type="AlphaFoldDB" id="A0AAN0J2B9"/>
<evidence type="ECO:0000256" key="6">
    <source>
        <dbReference type="ARBA" id="ARBA00023170"/>
    </source>
</evidence>
<reference evidence="11" key="2">
    <citation type="submission" date="2024-06" db="UniProtKB">
        <authorList>
            <consortium name="EnsemblMetazoa"/>
        </authorList>
    </citation>
    <scope>IDENTIFICATION</scope>
</reference>
<keyword evidence="7" id="KW-0325">Glycoprotein</keyword>
<keyword evidence="12" id="KW-1185">Reference proteome</keyword>
<dbReference type="PROSITE" id="PS50259">
    <property type="entry name" value="G_PROTEIN_RECEP_F3_4"/>
    <property type="match status" value="1"/>
</dbReference>
<dbReference type="Pfam" id="PF01094">
    <property type="entry name" value="ANF_receptor"/>
    <property type="match status" value="1"/>
</dbReference>
<comment type="subcellular location">
    <subcellularLocation>
        <location evidence="1">Membrane</location>
        <topology evidence="1">Multi-pass membrane protein</topology>
    </subcellularLocation>
</comment>
<feature type="transmembrane region" description="Helical" evidence="9">
    <location>
        <begin position="372"/>
        <end position="394"/>
    </location>
</feature>
<dbReference type="Proteomes" id="UP000007879">
    <property type="component" value="Unassembled WGS sequence"/>
</dbReference>
<evidence type="ECO:0000256" key="1">
    <source>
        <dbReference type="ARBA" id="ARBA00004141"/>
    </source>
</evidence>